<reference evidence="4 5" key="1">
    <citation type="submission" date="2024-10" db="EMBL/GenBank/DDBJ databases">
        <title>Updated reference genomes for cyclostephanoid diatoms.</title>
        <authorList>
            <person name="Roberts W.R."/>
            <person name="Alverson A.J."/>
        </authorList>
    </citation>
    <scope>NUCLEOTIDE SEQUENCE [LARGE SCALE GENOMIC DNA]</scope>
    <source>
        <strain evidence="4 5">AJA228-03</strain>
    </source>
</reference>
<comment type="caution">
    <text evidence="4">The sequence shown here is derived from an EMBL/GenBank/DDBJ whole genome shotgun (WGS) entry which is preliminary data.</text>
</comment>
<accession>A0ABD3SQ39</accession>
<dbReference type="PANTHER" id="PTHR11599">
    <property type="entry name" value="PROTEASOME SUBUNIT ALPHA/BETA"/>
    <property type="match status" value="1"/>
</dbReference>
<feature type="compositionally biased region" description="Basic and acidic residues" evidence="2">
    <location>
        <begin position="144"/>
        <end position="154"/>
    </location>
</feature>
<proteinExistence type="predicted"/>
<dbReference type="GO" id="GO:0000502">
    <property type="term" value="C:proteasome complex"/>
    <property type="evidence" value="ECO:0007669"/>
    <property type="project" value="UniProtKB-KW"/>
</dbReference>
<protein>
    <submittedName>
        <fullName evidence="4">Uncharacterized protein</fullName>
    </submittedName>
</protein>
<gene>
    <name evidence="4" type="ORF">ACHAXA_008621</name>
</gene>
<dbReference type="EMBL" id="JALLPB020000022">
    <property type="protein sequence ID" value="KAL3826413.1"/>
    <property type="molecule type" value="Genomic_DNA"/>
</dbReference>
<evidence type="ECO:0000313" key="4">
    <source>
        <dbReference type="EMBL" id="KAL3826413.1"/>
    </source>
</evidence>
<dbReference type="InterPro" id="IPR029055">
    <property type="entry name" value="Ntn_hydrolases_N"/>
</dbReference>
<dbReference type="InterPro" id="IPR050115">
    <property type="entry name" value="Proteasome_alpha"/>
</dbReference>
<keyword evidence="1" id="KW-0647">Proteasome</keyword>
<dbReference type="InterPro" id="IPR001353">
    <property type="entry name" value="Proteasome_sua/b"/>
</dbReference>
<feature type="compositionally biased region" description="Gly residues" evidence="2">
    <location>
        <begin position="132"/>
        <end position="143"/>
    </location>
</feature>
<dbReference type="SUPFAM" id="SSF56235">
    <property type="entry name" value="N-terminal nucleophile aminohydrolases (Ntn hydrolases)"/>
    <property type="match status" value="1"/>
</dbReference>
<keyword evidence="3" id="KW-0732">Signal</keyword>
<evidence type="ECO:0000256" key="3">
    <source>
        <dbReference type="SAM" id="SignalP"/>
    </source>
</evidence>
<keyword evidence="5" id="KW-1185">Reference proteome</keyword>
<dbReference type="Gene3D" id="3.60.20.10">
    <property type="entry name" value="Glutamine Phosphoribosylpyrophosphate, subunit 1, domain 1"/>
    <property type="match status" value="1"/>
</dbReference>
<dbReference type="AlphaFoldDB" id="A0ABD3SQ39"/>
<sequence>MVPRRRWFSPSLICLLLRCPPPLLLLFRLEHSASAADSAAGSGGGLYGGRHSYSLSTFSPSGNIDQVVRAMRASMLGVPIVVLSISSSSSSSSSNVFDVDVGTRDGKYDARTIAANDAVEEVERSSTTTTSVGGGEGGVGGGMPHDDLDDRGNDDASSSLSWSTTGSRPLPLDGGIYISMPLRSMHVSPLVIDDGTPRIVELTSTICALHAGVGADGRALCDYAVSLSSEYAYLYGEEISLEELLMGIAERMQEMTMKSGSRPYGCALLVGSLGEHVPSTPKDGREGGIDANVAMTGPTFYRVDPSGAVVLLNPSDGSRDHHATADADDSLEMDTNRRRGASSMGYHCDRRRGSAAFLGNWDALHRSKNVDDTRRQLEDERYATEGEVKNALIDVAKRTFVVDDESLGVVEGGGYASSGDGARRRTKLPILFASFSRERGLRVSRIMSE</sequence>
<evidence type="ECO:0000313" key="5">
    <source>
        <dbReference type="Proteomes" id="UP001530377"/>
    </source>
</evidence>
<dbReference type="Proteomes" id="UP001530377">
    <property type="component" value="Unassembled WGS sequence"/>
</dbReference>
<feature type="signal peptide" evidence="3">
    <location>
        <begin position="1"/>
        <end position="35"/>
    </location>
</feature>
<evidence type="ECO:0000256" key="1">
    <source>
        <dbReference type="ARBA" id="ARBA00022942"/>
    </source>
</evidence>
<name>A0ABD3SQ39_9STRA</name>
<evidence type="ECO:0000256" key="2">
    <source>
        <dbReference type="SAM" id="MobiDB-lite"/>
    </source>
</evidence>
<feature type="region of interest" description="Disordered" evidence="2">
    <location>
        <begin position="114"/>
        <end position="166"/>
    </location>
</feature>
<dbReference type="Pfam" id="PF00227">
    <property type="entry name" value="Proteasome"/>
    <property type="match status" value="1"/>
</dbReference>
<organism evidence="4 5">
    <name type="scientific">Cyclostephanos tholiformis</name>
    <dbReference type="NCBI Taxonomy" id="382380"/>
    <lineage>
        <taxon>Eukaryota</taxon>
        <taxon>Sar</taxon>
        <taxon>Stramenopiles</taxon>
        <taxon>Ochrophyta</taxon>
        <taxon>Bacillariophyta</taxon>
        <taxon>Coscinodiscophyceae</taxon>
        <taxon>Thalassiosirophycidae</taxon>
        <taxon>Stephanodiscales</taxon>
        <taxon>Stephanodiscaceae</taxon>
        <taxon>Cyclostephanos</taxon>
    </lineage>
</organism>
<feature type="chain" id="PRO_5044873855" evidence="3">
    <location>
        <begin position="36"/>
        <end position="449"/>
    </location>
</feature>
<feature type="compositionally biased region" description="Low complexity" evidence="2">
    <location>
        <begin position="157"/>
        <end position="166"/>
    </location>
</feature>